<reference evidence="3" key="1">
    <citation type="submission" date="2016-03" db="EMBL/GenBank/DDBJ databases">
        <title>Updated assembly of Pseudogymnoascus destructans, the fungus causing white-nose syndrome of bats.</title>
        <authorList>
            <person name="Palmer J.M."/>
            <person name="Drees K.P."/>
            <person name="Foster J.T."/>
            <person name="Lindner D.L."/>
        </authorList>
    </citation>
    <scope>NUCLEOTIDE SEQUENCE [LARGE SCALE GENOMIC DNA]</scope>
    <source>
        <strain evidence="3">20631-21</strain>
    </source>
</reference>
<dbReference type="EMBL" id="KV441399">
    <property type="protein sequence ID" value="OAF57853.1"/>
    <property type="molecule type" value="Genomic_DNA"/>
</dbReference>
<dbReference type="PANTHER" id="PTHR14336">
    <property type="entry name" value="TANDEM PH DOMAIN CONTAINING PROTEIN"/>
    <property type="match status" value="1"/>
</dbReference>
<evidence type="ECO:0000259" key="2">
    <source>
        <dbReference type="PROSITE" id="PS50003"/>
    </source>
</evidence>
<dbReference type="PROSITE" id="PS50003">
    <property type="entry name" value="PH_DOMAIN"/>
    <property type="match status" value="2"/>
</dbReference>
<name>A0A177A9J9_9PEZI</name>
<gene>
    <name evidence="3" type="ORF">VC83_05622</name>
</gene>
<dbReference type="Gene3D" id="2.30.29.30">
    <property type="entry name" value="Pleckstrin-homology domain (PH domain)/Phosphotyrosine-binding domain (PTB)"/>
    <property type="match status" value="2"/>
</dbReference>
<dbReference type="RefSeq" id="XP_024323139.1">
    <property type="nucleotide sequence ID" value="XM_024469240.1"/>
</dbReference>
<sequence length="464" mass="51378">MDKARATAASTAVAQPQMIPPRTPAGPSKSQAKPSPLAVSVPAPAPATKVRNSVMAPDAFSSSVVTENGSYEFDRVLKSGYVRKRTRKTKSWKSIYLVLRPTSISIYKDQEEAKLRHKILLSDLTAVAFLKDPKHKRHNVFGLFSPSRNYHLEALSKSDAAEWVDLIRREARIEEEEEEMFLASPTTNTTHNYAGLDAEMRKRTAAALRDAPLETHRGSSSPEPSPARVRPVHPPPLDPKIARRPSHFEYSGTEPASHSDFSDVETHFNPSLRPKAAGSSRVSIPEIGESSASAAVVPGLQQQQQQQQRPIIGARNGSQLSSLNLTPDADPERVIWQGHLLYLKSKSGVRQWKDLWCVLRARTFALYKDENEYAPLLILELGNIINVVEIDPVSRTKRNCLQVITEERSYRFCARSEEGLDLALGGFKSLLVRRREGSVGSGGAWLGVRGFERGGGTGVYYVYC</sequence>
<feature type="domain" description="PH" evidence="2">
    <location>
        <begin position="333"/>
        <end position="432"/>
    </location>
</feature>
<dbReference type="InterPro" id="IPR001849">
    <property type="entry name" value="PH_domain"/>
</dbReference>
<dbReference type="AlphaFoldDB" id="A0A177A9J9"/>
<dbReference type="Pfam" id="PF00169">
    <property type="entry name" value="PH"/>
    <property type="match status" value="2"/>
</dbReference>
<organism evidence="3">
    <name type="scientific">Pseudogymnoascus destructans</name>
    <dbReference type="NCBI Taxonomy" id="655981"/>
    <lineage>
        <taxon>Eukaryota</taxon>
        <taxon>Fungi</taxon>
        <taxon>Dikarya</taxon>
        <taxon>Ascomycota</taxon>
        <taxon>Pezizomycotina</taxon>
        <taxon>Leotiomycetes</taxon>
        <taxon>Thelebolales</taxon>
        <taxon>Thelebolaceae</taxon>
        <taxon>Pseudogymnoascus</taxon>
    </lineage>
</organism>
<feature type="domain" description="PH" evidence="2">
    <location>
        <begin position="75"/>
        <end position="172"/>
    </location>
</feature>
<dbReference type="Proteomes" id="UP000077154">
    <property type="component" value="Unassembled WGS sequence"/>
</dbReference>
<evidence type="ECO:0000313" key="3">
    <source>
        <dbReference type="EMBL" id="OAF57853.1"/>
    </source>
</evidence>
<protein>
    <recommendedName>
        <fullName evidence="2">PH domain-containing protein</fullName>
    </recommendedName>
</protein>
<dbReference type="eggNOG" id="ENOG502QPZK">
    <property type="taxonomic scope" value="Eukaryota"/>
</dbReference>
<dbReference type="CDD" id="cd13299">
    <property type="entry name" value="PH2_PH_fungal"/>
    <property type="match status" value="1"/>
</dbReference>
<dbReference type="InterPro" id="IPR011993">
    <property type="entry name" value="PH-like_dom_sf"/>
</dbReference>
<evidence type="ECO:0000256" key="1">
    <source>
        <dbReference type="SAM" id="MobiDB-lite"/>
    </source>
</evidence>
<dbReference type="GeneID" id="36288687"/>
<feature type="compositionally biased region" description="Low complexity" evidence="1">
    <location>
        <begin position="1"/>
        <end position="14"/>
    </location>
</feature>
<dbReference type="OrthoDB" id="2157866at2759"/>
<dbReference type="VEuPathDB" id="FungiDB:GMDG_01668"/>
<feature type="region of interest" description="Disordered" evidence="1">
    <location>
        <begin position="212"/>
        <end position="283"/>
    </location>
</feature>
<dbReference type="CDD" id="cd13298">
    <property type="entry name" value="PH1_PH_fungal"/>
    <property type="match status" value="1"/>
</dbReference>
<feature type="region of interest" description="Disordered" evidence="1">
    <location>
        <begin position="1"/>
        <end position="40"/>
    </location>
</feature>
<accession>A0A177A9J9</accession>
<dbReference type="SUPFAM" id="SSF50729">
    <property type="entry name" value="PH domain-like"/>
    <property type="match status" value="2"/>
</dbReference>
<dbReference type="InterPro" id="IPR051707">
    <property type="entry name" value="PI-Interact_SigTrans_Reg"/>
</dbReference>
<proteinExistence type="predicted"/>
<dbReference type="PANTHER" id="PTHR14336:SF15">
    <property type="entry name" value="DUAL ADAPTER FOR PHOSPHOTYROSINE AND 3-PHOSPHOTYROSINE AND 3-PHOSPHOINOSITIDE"/>
    <property type="match status" value="1"/>
</dbReference>
<dbReference type="SMART" id="SM00233">
    <property type="entry name" value="PH"/>
    <property type="match status" value="2"/>
</dbReference>